<dbReference type="Pfam" id="PF11138">
    <property type="entry name" value="DUF2911"/>
    <property type="match status" value="1"/>
</dbReference>
<dbReference type="AlphaFoldDB" id="A0A1I5CNU7"/>
<dbReference type="RefSeq" id="WP_092209042.1">
    <property type="nucleotide sequence ID" value="NZ_FOVN01000005.1"/>
</dbReference>
<evidence type="ECO:0000313" key="3">
    <source>
        <dbReference type="Proteomes" id="UP000198705"/>
    </source>
</evidence>
<protein>
    <recommendedName>
        <fullName evidence="4">DUF2911 domain-containing protein</fullName>
    </recommendedName>
</protein>
<sequence>MKKSTFMTSVAFAFVMLFTTGLYAQEFSNLDKSPMDAASFPSDYKDANKSIKVIYSRPQLNNRSLDKLAPNDKVWRTGANEAVEITFYKDTDFGGKMIKKGTYSLFTIPGEKEWTIIINKDLNTWGAYFYKEENDVARVMAPVKMSDESVEAFSISFDDNATMHMGWDKVRVSVPTSSK</sequence>
<proteinExistence type="predicted"/>
<keyword evidence="1" id="KW-0732">Signal</keyword>
<keyword evidence="3" id="KW-1185">Reference proteome</keyword>
<dbReference type="EMBL" id="FOVN01000005">
    <property type="protein sequence ID" value="SFN88648.1"/>
    <property type="molecule type" value="Genomic_DNA"/>
</dbReference>
<name>A0A1I5CNU7_9FLAO</name>
<dbReference type="Proteomes" id="UP000198705">
    <property type="component" value="Unassembled WGS sequence"/>
</dbReference>
<organism evidence="2 3">
    <name type="scientific">Bizionia echini</name>
    <dbReference type="NCBI Taxonomy" id="649333"/>
    <lineage>
        <taxon>Bacteria</taxon>
        <taxon>Pseudomonadati</taxon>
        <taxon>Bacteroidota</taxon>
        <taxon>Flavobacteriia</taxon>
        <taxon>Flavobacteriales</taxon>
        <taxon>Flavobacteriaceae</taxon>
        <taxon>Bizionia</taxon>
    </lineage>
</organism>
<dbReference type="InterPro" id="IPR021314">
    <property type="entry name" value="DUF2911"/>
</dbReference>
<evidence type="ECO:0000256" key="1">
    <source>
        <dbReference type="SAM" id="SignalP"/>
    </source>
</evidence>
<dbReference type="STRING" id="649333.SAMN04487989_105195"/>
<feature type="signal peptide" evidence="1">
    <location>
        <begin position="1"/>
        <end position="24"/>
    </location>
</feature>
<gene>
    <name evidence="2" type="ORF">SAMN04487989_105195</name>
</gene>
<accession>A0A1I5CNU7</accession>
<evidence type="ECO:0008006" key="4">
    <source>
        <dbReference type="Google" id="ProtNLM"/>
    </source>
</evidence>
<reference evidence="3" key="1">
    <citation type="submission" date="2016-10" db="EMBL/GenBank/DDBJ databases">
        <authorList>
            <person name="Varghese N."/>
            <person name="Submissions S."/>
        </authorList>
    </citation>
    <scope>NUCLEOTIDE SEQUENCE [LARGE SCALE GENOMIC DNA]</scope>
    <source>
        <strain evidence="3">DSM 23925</strain>
    </source>
</reference>
<dbReference type="OrthoDB" id="187854at2"/>
<feature type="chain" id="PRO_5011790969" description="DUF2911 domain-containing protein" evidence="1">
    <location>
        <begin position="25"/>
        <end position="179"/>
    </location>
</feature>
<evidence type="ECO:0000313" key="2">
    <source>
        <dbReference type="EMBL" id="SFN88648.1"/>
    </source>
</evidence>